<dbReference type="SUPFAM" id="SSF47473">
    <property type="entry name" value="EF-hand"/>
    <property type="match status" value="1"/>
</dbReference>
<evidence type="ECO:0000313" key="3">
    <source>
        <dbReference type="Proteomes" id="UP001160148"/>
    </source>
</evidence>
<keyword evidence="3" id="KW-1185">Reference proteome</keyword>
<accession>A0AAV0VPU8</accession>
<proteinExistence type="predicted"/>
<keyword evidence="1" id="KW-0677">Repeat</keyword>
<dbReference type="InterPro" id="IPR011992">
    <property type="entry name" value="EF-hand-dom_pair"/>
</dbReference>
<dbReference type="Proteomes" id="UP001160148">
    <property type="component" value="Unassembled WGS sequence"/>
</dbReference>
<dbReference type="EMBL" id="CARXXK010000001">
    <property type="protein sequence ID" value="CAI6343711.1"/>
    <property type="molecule type" value="Genomic_DNA"/>
</dbReference>
<gene>
    <name evidence="2" type="ORF">MEUPH1_LOCUS939</name>
</gene>
<name>A0AAV0VPU8_9HEMI</name>
<protein>
    <submittedName>
        <fullName evidence="2">Uncharacterized protein</fullName>
    </submittedName>
</protein>
<dbReference type="PANTHER" id="PTHR23049">
    <property type="entry name" value="MYOSIN REGULATORY LIGHT CHAIN 2"/>
    <property type="match status" value="1"/>
</dbReference>
<organism evidence="2 3">
    <name type="scientific">Macrosiphum euphorbiae</name>
    <name type="common">potato aphid</name>
    <dbReference type="NCBI Taxonomy" id="13131"/>
    <lineage>
        <taxon>Eukaryota</taxon>
        <taxon>Metazoa</taxon>
        <taxon>Ecdysozoa</taxon>
        <taxon>Arthropoda</taxon>
        <taxon>Hexapoda</taxon>
        <taxon>Insecta</taxon>
        <taxon>Pterygota</taxon>
        <taxon>Neoptera</taxon>
        <taxon>Paraneoptera</taxon>
        <taxon>Hemiptera</taxon>
        <taxon>Sternorrhyncha</taxon>
        <taxon>Aphidomorpha</taxon>
        <taxon>Aphidoidea</taxon>
        <taxon>Aphididae</taxon>
        <taxon>Macrosiphini</taxon>
        <taxon>Macrosiphum</taxon>
    </lineage>
</organism>
<dbReference type="Gene3D" id="1.10.238.10">
    <property type="entry name" value="EF-hand"/>
    <property type="match status" value="1"/>
</dbReference>
<dbReference type="InterPro" id="IPR050403">
    <property type="entry name" value="Myosin_RLC"/>
</dbReference>
<comment type="caution">
    <text evidence="2">The sequence shown here is derived from an EMBL/GenBank/DDBJ whole genome shotgun (WGS) entry which is preliminary data.</text>
</comment>
<reference evidence="2 3" key="1">
    <citation type="submission" date="2023-01" db="EMBL/GenBank/DDBJ databases">
        <authorList>
            <person name="Whitehead M."/>
        </authorList>
    </citation>
    <scope>NUCLEOTIDE SEQUENCE [LARGE SCALE GENOMIC DNA]</scope>
</reference>
<sequence>MFYPGQDPNVDRLEGIVNEAFVPIDFPMFLTLFSERLRSKNVIENVIRYFDENDESHVDQLHKQLVTMGDKFTDEDVDEIFRELAPISKGKLNDIELINKG</sequence>
<dbReference type="AlphaFoldDB" id="A0AAV0VPU8"/>
<evidence type="ECO:0000313" key="2">
    <source>
        <dbReference type="EMBL" id="CAI6343711.1"/>
    </source>
</evidence>
<evidence type="ECO:0000256" key="1">
    <source>
        <dbReference type="ARBA" id="ARBA00022737"/>
    </source>
</evidence>